<accession>A0A7C8N5Q5</accession>
<keyword evidence="1" id="KW-0479">Metal-binding</keyword>
<feature type="compositionally biased region" description="Polar residues" evidence="2">
    <location>
        <begin position="63"/>
        <end position="104"/>
    </location>
</feature>
<evidence type="ECO:0000256" key="1">
    <source>
        <dbReference type="PROSITE-ProRule" id="PRU00047"/>
    </source>
</evidence>
<comment type="caution">
    <text evidence="4">The sequence shown here is derived from an EMBL/GenBank/DDBJ whole genome shotgun (WGS) entry which is preliminary data.</text>
</comment>
<dbReference type="GO" id="GO:0008270">
    <property type="term" value="F:zinc ion binding"/>
    <property type="evidence" value="ECO:0007669"/>
    <property type="project" value="UniProtKB-KW"/>
</dbReference>
<evidence type="ECO:0000259" key="3">
    <source>
        <dbReference type="PROSITE" id="PS50158"/>
    </source>
</evidence>
<proteinExistence type="predicted"/>
<dbReference type="InterPro" id="IPR036875">
    <property type="entry name" value="Znf_CCHC_sf"/>
</dbReference>
<keyword evidence="1" id="KW-0863">Zinc-finger</keyword>
<gene>
    <name evidence="4" type="ORF">TWF102_011791</name>
</gene>
<feature type="region of interest" description="Disordered" evidence="2">
    <location>
        <begin position="528"/>
        <end position="559"/>
    </location>
</feature>
<feature type="region of interest" description="Disordered" evidence="2">
    <location>
        <begin position="1"/>
        <end position="111"/>
    </location>
</feature>
<dbReference type="Proteomes" id="UP000475325">
    <property type="component" value="Unassembled WGS sequence"/>
</dbReference>
<dbReference type="GO" id="GO:0003676">
    <property type="term" value="F:nucleic acid binding"/>
    <property type="evidence" value="ECO:0007669"/>
    <property type="project" value="InterPro"/>
</dbReference>
<dbReference type="AlphaFoldDB" id="A0A7C8N5Q5"/>
<name>A0A7C8N5Q5_ORBOL</name>
<dbReference type="InterPro" id="IPR001878">
    <property type="entry name" value="Znf_CCHC"/>
</dbReference>
<dbReference type="SUPFAM" id="SSF52047">
    <property type="entry name" value="RNI-like"/>
    <property type="match status" value="1"/>
</dbReference>
<evidence type="ECO:0000313" key="5">
    <source>
        <dbReference type="Proteomes" id="UP000475325"/>
    </source>
</evidence>
<sequence>MASGAGPRNQSDLPPVMKRSHQIRSQRERWSADLPFPVSMPTARPDDALPQPHPPKKRVCLAPSNSVHLPSSENSFLQASRQNSTRRVPRPSSTARAPNHNPSSALPKDHATARQLNIRDILAQLEESYQNRGGSTIPQDRAGTCVQEIAPHISNRKEAPKPDTKIRQLGKHFWSSSKGPRAEDPTRMGPYLHIGGPSTMESKCKSTNQLDYHAYRQATKPAKIFTYCEQCQGIVPNCPVCGLLAMLGRPAVKRPSAQEMIRKNPQYYSKLFKFNEQSKVPPKPPKKRREPVQPTASRLSLYPDGKRPDWDTLPEKGPEYSTWDTNDTPTQTSLWDQPIEIPLEPIPDAPQAKKPLLAAQRPRDKISEPFLRQRPESNTGKVVCFRCWNYGHISKNCPESYATDVEEQEIRRVLKSFPLVPGWETILRSNELDPMTVEEALRIQTFREPKMLPNSQTFGGEQELITNGTAQLPAPLKTLAQADIPNCKNAVALVVTAMSQTENELTNTSLDFSSGSESFNIIEVENISESPTPSSSSDIPSNSFFKPDNARYKPVGKGPRKQNMIKLSPIGKIPNEIISTIIRMVLEDEDVGTGKSISTVYDEESSLQNRNLQLDSIRKTNTLWRSLCQAELYRSVPITSLRTLRRFAECVAHYPELSVLVREIKIYIPFTSVDGWTPSGIPRGNDERYTTSTSAKCLSLIIAVCPNLSRLDASFAGVLQSLSYLTKAHNAITHLSLDDWLPRKNDLRNLGKSVNRFPNLQLLQLETSHEPSAEWKKISTGPKDFLTRGTLLTSITFKDFPIHDEFLERALPNFPLLRTLQIERCFGVSQKGLAKALMGLEDPRLTTLAFIGLKAKATECHIDGDPHLCEAIASKLGSCLINLKLSSIPVCENLGSSVSNWSQLEKLVIEGAEFQGCRLDTTEADVQEAMAVSGIFNLRIDSFVFFGMSH</sequence>
<dbReference type="Gene3D" id="4.10.60.10">
    <property type="entry name" value="Zinc finger, CCHC-type"/>
    <property type="match status" value="1"/>
</dbReference>
<feature type="region of interest" description="Disordered" evidence="2">
    <location>
        <begin position="274"/>
        <end position="329"/>
    </location>
</feature>
<dbReference type="PROSITE" id="PS50158">
    <property type="entry name" value="ZF_CCHC"/>
    <property type="match status" value="1"/>
</dbReference>
<evidence type="ECO:0000256" key="2">
    <source>
        <dbReference type="SAM" id="MobiDB-lite"/>
    </source>
</evidence>
<protein>
    <recommendedName>
        <fullName evidence="3">CCHC-type domain-containing protein</fullName>
    </recommendedName>
</protein>
<dbReference type="EMBL" id="WIQW01000095">
    <property type="protein sequence ID" value="KAF3084838.1"/>
    <property type="molecule type" value="Genomic_DNA"/>
</dbReference>
<dbReference type="SUPFAM" id="SSF57756">
    <property type="entry name" value="Retrovirus zinc finger-like domains"/>
    <property type="match status" value="1"/>
</dbReference>
<feature type="compositionally biased region" description="Low complexity" evidence="2">
    <location>
        <begin position="528"/>
        <end position="543"/>
    </location>
</feature>
<feature type="compositionally biased region" description="Basic and acidic residues" evidence="2">
    <location>
        <begin position="304"/>
        <end position="318"/>
    </location>
</feature>
<reference evidence="4 5" key="1">
    <citation type="submission" date="2019-06" db="EMBL/GenBank/DDBJ databases">
        <authorList>
            <person name="Palmer J.M."/>
        </authorList>
    </citation>
    <scope>NUCLEOTIDE SEQUENCE [LARGE SCALE GENOMIC DNA]</scope>
    <source>
        <strain evidence="4 5">TWF102</strain>
    </source>
</reference>
<keyword evidence="1" id="KW-0862">Zinc</keyword>
<dbReference type="Gene3D" id="3.80.10.10">
    <property type="entry name" value="Ribonuclease Inhibitor"/>
    <property type="match status" value="1"/>
</dbReference>
<feature type="domain" description="CCHC-type" evidence="3">
    <location>
        <begin position="384"/>
        <end position="399"/>
    </location>
</feature>
<evidence type="ECO:0000313" key="4">
    <source>
        <dbReference type="EMBL" id="KAF3084838.1"/>
    </source>
</evidence>
<dbReference type="InterPro" id="IPR032675">
    <property type="entry name" value="LRR_dom_sf"/>
</dbReference>
<organism evidence="4 5">
    <name type="scientific">Orbilia oligospora</name>
    <name type="common">Nematode-trapping fungus</name>
    <name type="synonym">Arthrobotrys oligospora</name>
    <dbReference type="NCBI Taxonomy" id="2813651"/>
    <lineage>
        <taxon>Eukaryota</taxon>
        <taxon>Fungi</taxon>
        <taxon>Dikarya</taxon>
        <taxon>Ascomycota</taxon>
        <taxon>Pezizomycotina</taxon>
        <taxon>Orbiliomycetes</taxon>
        <taxon>Orbiliales</taxon>
        <taxon>Orbiliaceae</taxon>
        <taxon>Orbilia</taxon>
    </lineage>
</organism>